<dbReference type="GO" id="GO:1902600">
    <property type="term" value="P:proton transmembrane transport"/>
    <property type="evidence" value="ECO:0007669"/>
    <property type="project" value="TreeGrafter"/>
</dbReference>
<dbReference type="Gene3D" id="2.70.150.10">
    <property type="entry name" value="Calcium-transporting ATPase, cytoplasmic transduction domain A"/>
    <property type="match status" value="1"/>
</dbReference>
<dbReference type="AlphaFoldDB" id="A0A2H4VAS0"/>
<evidence type="ECO:0000256" key="2">
    <source>
        <dbReference type="ARBA" id="ARBA00022475"/>
    </source>
</evidence>
<dbReference type="Proteomes" id="UP000232806">
    <property type="component" value="Chromosome"/>
</dbReference>
<dbReference type="InterPro" id="IPR023298">
    <property type="entry name" value="ATPase_P-typ_TM_dom_sf"/>
</dbReference>
<dbReference type="GO" id="GO:0005524">
    <property type="term" value="F:ATP binding"/>
    <property type="evidence" value="ECO:0007669"/>
    <property type="project" value="UniProtKB-KW"/>
</dbReference>
<dbReference type="Gene3D" id="1.20.1110.10">
    <property type="entry name" value="Calcium-transporting ATPase, transmembrane domain"/>
    <property type="match status" value="1"/>
</dbReference>
<dbReference type="SFLD" id="SFLDF00027">
    <property type="entry name" value="p-type_atpase"/>
    <property type="match status" value="1"/>
</dbReference>
<keyword evidence="3 9" id="KW-0812">Transmembrane</keyword>
<comment type="subcellular location">
    <subcellularLocation>
        <location evidence="1">Cell membrane</location>
        <topology evidence="1">Multi-pass membrane protein</topology>
    </subcellularLocation>
</comment>
<feature type="transmembrane region" description="Helical" evidence="9">
    <location>
        <begin position="875"/>
        <end position="899"/>
    </location>
</feature>
<dbReference type="SFLD" id="SFLDS00003">
    <property type="entry name" value="Haloacid_Dehalogenase"/>
    <property type="match status" value="1"/>
</dbReference>
<dbReference type="SUPFAM" id="SSF81653">
    <property type="entry name" value="Calcium ATPase, transduction domain A"/>
    <property type="match status" value="1"/>
</dbReference>
<keyword evidence="8 9" id="KW-0472">Membrane</keyword>
<keyword evidence="7 9" id="KW-1133">Transmembrane helix</keyword>
<keyword evidence="5" id="KW-0067">ATP-binding</keyword>
<dbReference type="Pfam" id="PF13246">
    <property type="entry name" value="Cation_ATPase"/>
    <property type="match status" value="1"/>
</dbReference>
<evidence type="ECO:0000256" key="7">
    <source>
        <dbReference type="ARBA" id="ARBA00022989"/>
    </source>
</evidence>
<feature type="transmembrane region" description="Helical" evidence="9">
    <location>
        <begin position="51"/>
        <end position="72"/>
    </location>
</feature>
<feature type="transmembrane region" description="Helical" evidence="9">
    <location>
        <begin position="851"/>
        <end position="869"/>
    </location>
</feature>
<dbReference type="PANTHER" id="PTHR43294:SF21">
    <property type="entry name" value="CATION TRANSPORTING ATPASE"/>
    <property type="match status" value="1"/>
</dbReference>
<evidence type="ECO:0000256" key="1">
    <source>
        <dbReference type="ARBA" id="ARBA00004651"/>
    </source>
</evidence>
<dbReference type="GO" id="GO:0016887">
    <property type="term" value="F:ATP hydrolysis activity"/>
    <property type="evidence" value="ECO:0007669"/>
    <property type="project" value="InterPro"/>
</dbReference>
<dbReference type="InterPro" id="IPR036412">
    <property type="entry name" value="HAD-like_sf"/>
</dbReference>
<gene>
    <name evidence="11" type="ORF">BK007_03500</name>
</gene>
<dbReference type="PROSITE" id="PS00154">
    <property type="entry name" value="ATPASE_E1_E2"/>
    <property type="match status" value="1"/>
</dbReference>
<dbReference type="Pfam" id="PF00122">
    <property type="entry name" value="E1-E2_ATPase"/>
    <property type="match status" value="1"/>
</dbReference>
<proteinExistence type="predicted"/>
<evidence type="ECO:0000256" key="6">
    <source>
        <dbReference type="ARBA" id="ARBA00022967"/>
    </source>
</evidence>
<dbReference type="NCBIfam" id="TIGR01494">
    <property type="entry name" value="ATPase_P-type"/>
    <property type="match status" value="2"/>
</dbReference>
<feature type="transmembrane region" description="Helical" evidence="9">
    <location>
        <begin position="811"/>
        <end position="831"/>
    </location>
</feature>
<dbReference type="Gene3D" id="3.40.1110.10">
    <property type="entry name" value="Calcium-transporting ATPase, cytoplasmic domain N"/>
    <property type="match status" value="1"/>
</dbReference>
<dbReference type="InterPro" id="IPR050510">
    <property type="entry name" value="Cation_transp_ATPase_P-type"/>
</dbReference>
<reference evidence="11 12" key="1">
    <citation type="submission" date="2016-10" db="EMBL/GenBank/DDBJ databases">
        <title>Comparative genomics between deep and shallow subseafloor isolates.</title>
        <authorList>
            <person name="Ishii S."/>
            <person name="Miller J.R."/>
            <person name="Sutton G."/>
            <person name="Suzuki S."/>
            <person name="Methe B."/>
            <person name="Inagaki F."/>
            <person name="Imachi H."/>
        </authorList>
    </citation>
    <scope>NUCLEOTIDE SEQUENCE [LARGE SCALE GENOMIC DNA]</scope>
    <source>
        <strain evidence="11 12">MO-MB1</strain>
    </source>
</reference>
<dbReference type="SMART" id="SM00831">
    <property type="entry name" value="Cation_ATPase_N"/>
    <property type="match status" value="1"/>
</dbReference>
<keyword evidence="6" id="KW-1278">Translocase</keyword>
<dbReference type="GeneID" id="35120629"/>
<evidence type="ECO:0000256" key="4">
    <source>
        <dbReference type="ARBA" id="ARBA00022741"/>
    </source>
</evidence>
<name>A0A2H4VAS0_9EURY</name>
<evidence type="ECO:0000256" key="5">
    <source>
        <dbReference type="ARBA" id="ARBA00022840"/>
    </source>
</evidence>
<feature type="domain" description="Cation-transporting P-type ATPase N-terminal" evidence="10">
    <location>
        <begin position="2"/>
        <end position="75"/>
    </location>
</feature>
<evidence type="ECO:0000256" key="3">
    <source>
        <dbReference type="ARBA" id="ARBA00022692"/>
    </source>
</evidence>
<dbReference type="RefSeq" id="WP_100905147.1">
    <property type="nucleotide sequence ID" value="NZ_CP017766.1"/>
</dbReference>
<dbReference type="SUPFAM" id="SSF56784">
    <property type="entry name" value="HAD-like"/>
    <property type="match status" value="1"/>
</dbReference>
<dbReference type="GO" id="GO:0005886">
    <property type="term" value="C:plasma membrane"/>
    <property type="evidence" value="ECO:0007669"/>
    <property type="project" value="UniProtKB-SubCell"/>
</dbReference>
<dbReference type="InterPro" id="IPR044492">
    <property type="entry name" value="P_typ_ATPase_HD_dom"/>
</dbReference>
<protein>
    <submittedName>
        <fullName evidence="11">ATPase</fullName>
    </submittedName>
</protein>
<evidence type="ECO:0000256" key="8">
    <source>
        <dbReference type="ARBA" id="ARBA00023136"/>
    </source>
</evidence>
<dbReference type="Pfam" id="PF00689">
    <property type="entry name" value="Cation_ATPase_C"/>
    <property type="match status" value="1"/>
</dbReference>
<feature type="transmembrane region" description="Helical" evidence="9">
    <location>
        <begin position="78"/>
        <end position="95"/>
    </location>
</feature>
<dbReference type="InterPro" id="IPR023214">
    <property type="entry name" value="HAD_sf"/>
</dbReference>
<dbReference type="Pfam" id="PF00690">
    <property type="entry name" value="Cation_ATPase_N"/>
    <property type="match status" value="1"/>
</dbReference>
<sequence>MTINELPPEDVYQELNSSQNGLNDKEVAKRLEIYGPNQIEEVKKKPIILKFLANLYQLLALLLWTASILAFLSGTPQLGFAIIAVIIINAVFSFWQEYKAEKALEALKRILPSQAKVIRDGLEKEILSAQLVPGDVLVLEEGDNISADARLVESNQMKVDNSTLTGESRPVRKVAHAKESEGNNLIGTPNIVFAGTSAVAGSGKAVVFATGQDTEFNHIASLTQEISQEASPLQKELSRVTRIIAFIAVLLGIILFAVNHWVVKLPLQVAFIFAIGLTVANVPEGLLPTVTLALAASVQKMARKNALIKRLSSVETLGSTNIICTDKTGTLTKNEMTVSKVWLPFEIIDITGVGYSPEGEFLHKGSPIDHREIRELKLLMRSATFCNDSKLVEPDTDGGKWKILGDPTEAALLVAARKSGFIWEEQLARKPRIVELPFDSQRKSMSSIHQDTGKQVAYVKGAPKKIINLSRNISVDEKVRSFSSEEKKRVIAKHDELAASGLRILAMAYRDLPEDYDDYSAQAVERDLTFLGMVAMQDPPRPEVKPAVEDCHKAGIRIIMITGDYGLTAHAIGEEVGIVGKGPCRIIKGKDLNQMDDEELKEVLLSGENVLFARAVPEHKLRIASILESMDEIVAMTGDGVNDAPALRKADIGVAMGITGTDVAKEAADMILTDDNFATIVEAIKEGHTIYENIRKFITYIFSHETAEIVPFVMMVLFRIPLPITVMQILAIDLGTDTVPALALGVGPAESDVMDRPPRPRKERLLNFGVIFQGYIFLGIIEATLVMSGFFWVLMSSGWIWGQQLAFTDPVYMKATSMVFAGIVMAQMGNLLGCQTNRTSVLEVGIFKNKWIPRGILFSVIVLITIIYLPPLQGLFGTAALGLTEWLYLLTFVPIMFLADELRKYLVRKNLK</sequence>
<accession>A0A2H4VAS0</accession>
<dbReference type="PRINTS" id="PR00121">
    <property type="entry name" value="NAKATPASE"/>
</dbReference>
<dbReference type="InterPro" id="IPR006068">
    <property type="entry name" value="ATPase_P-typ_cation-transptr_C"/>
</dbReference>
<dbReference type="InterPro" id="IPR004014">
    <property type="entry name" value="ATPase_P-typ_cation-transptr_N"/>
</dbReference>
<dbReference type="SUPFAM" id="SSF81660">
    <property type="entry name" value="Metal cation-transporting ATPase, ATP-binding domain N"/>
    <property type="match status" value="1"/>
</dbReference>
<evidence type="ECO:0000256" key="9">
    <source>
        <dbReference type="SAM" id="Phobius"/>
    </source>
</evidence>
<dbReference type="Gene3D" id="3.40.50.1000">
    <property type="entry name" value="HAD superfamily/HAD-like"/>
    <property type="match status" value="1"/>
</dbReference>
<organism evidence="11 12">
    <name type="scientific">Methanobacterium subterraneum</name>
    <dbReference type="NCBI Taxonomy" id="59277"/>
    <lineage>
        <taxon>Archaea</taxon>
        <taxon>Methanobacteriati</taxon>
        <taxon>Methanobacteriota</taxon>
        <taxon>Methanomada group</taxon>
        <taxon>Methanobacteria</taxon>
        <taxon>Methanobacteriales</taxon>
        <taxon>Methanobacteriaceae</taxon>
        <taxon>Methanobacterium</taxon>
    </lineage>
</organism>
<dbReference type="FunFam" id="3.40.50.1000:FF:000028">
    <property type="entry name" value="Calcium-transporting P-type ATPase, putative"/>
    <property type="match status" value="1"/>
</dbReference>
<dbReference type="InterPro" id="IPR001757">
    <property type="entry name" value="P_typ_ATPase"/>
</dbReference>
<dbReference type="SUPFAM" id="SSF81665">
    <property type="entry name" value="Calcium ATPase, transmembrane domain M"/>
    <property type="match status" value="1"/>
</dbReference>
<dbReference type="InterPro" id="IPR018303">
    <property type="entry name" value="ATPase_P-typ_P_site"/>
</dbReference>
<evidence type="ECO:0000313" key="11">
    <source>
        <dbReference type="EMBL" id="AUB55169.1"/>
    </source>
</evidence>
<dbReference type="InterPro" id="IPR008250">
    <property type="entry name" value="ATPase_P-typ_transduc_dom_A_sf"/>
</dbReference>
<keyword evidence="2" id="KW-1003">Cell membrane</keyword>
<evidence type="ECO:0000313" key="12">
    <source>
        <dbReference type="Proteomes" id="UP000232806"/>
    </source>
</evidence>
<dbReference type="SFLD" id="SFLDG00002">
    <property type="entry name" value="C1.7:_P-type_atpase_like"/>
    <property type="match status" value="1"/>
</dbReference>
<dbReference type="InterPro" id="IPR023299">
    <property type="entry name" value="ATPase_P-typ_cyto_dom_N"/>
</dbReference>
<evidence type="ECO:0000259" key="10">
    <source>
        <dbReference type="SMART" id="SM00831"/>
    </source>
</evidence>
<dbReference type="EMBL" id="CP017766">
    <property type="protein sequence ID" value="AUB55169.1"/>
    <property type="molecule type" value="Genomic_DNA"/>
</dbReference>
<dbReference type="PANTHER" id="PTHR43294">
    <property type="entry name" value="SODIUM/POTASSIUM-TRANSPORTING ATPASE SUBUNIT ALPHA"/>
    <property type="match status" value="1"/>
</dbReference>
<feature type="transmembrane region" description="Helical" evidence="9">
    <location>
        <begin position="765"/>
        <end position="791"/>
    </location>
</feature>
<keyword evidence="4" id="KW-0547">Nucleotide-binding</keyword>
<dbReference type="GO" id="GO:0019829">
    <property type="term" value="F:ATPase-coupled monoatomic cation transmembrane transporter activity"/>
    <property type="evidence" value="ECO:0007669"/>
    <property type="project" value="TreeGrafter"/>
</dbReference>
<dbReference type="OrthoDB" id="8588at2157"/>
<feature type="transmembrane region" description="Helical" evidence="9">
    <location>
        <begin position="269"/>
        <end position="295"/>
    </location>
</feature>
<feature type="transmembrane region" description="Helical" evidence="9">
    <location>
        <begin position="243"/>
        <end position="263"/>
    </location>
</feature>
<dbReference type="Pfam" id="PF08282">
    <property type="entry name" value="Hydrolase_3"/>
    <property type="match status" value="1"/>
</dbReference>
<dbReference type="InterPro" id="IPR059000">
    <property type="entry name" value="ATPase_P-type_domA"/>
</dbReference>
<dbReference type="PRINTS" id="PR00119">
    <property type="entry name" value="CATATPASE"/>
</dbReference>